<dbReference type="Pfam" id="PF13967">
    <property type="entry name" value="RSN1_TM"/>
    <property type="match status" value="1"/>
</dbReference>
<comment type="similarity">
    <text evidence="2">Belongs to the CSC1 (TC 1.A.17) family.</text>
</comment>
<protein>
    <recommendedName>
        <fullName evidence="15">DUF221-domain-containing protein</fullName>
    </recommendedName>
</protein>
<feature type="transmembrane region" description="Helical" evidence="8">
    <location>
        <begin position="686"/>
        <end position="707"/>
    </location>
</feature>
<dbReference type="InterPro" id="IPR003864">
    <property type="entry name" value="CSC1/OSCA1-like_7TM"/>
</dbReference>
<dbReference type="OrthoDB" id="1076608at2759"/>
<comment type="subcellular location">
    <subcellularLocation>
        <location evidence="1">Membrane</location>
        <topology evidence="1">Multi-pass membrane protein</topology>
    </subcellularLocation>
</comment>
<feature type="transmembrane region" description="Helical" evidence="8">
    <location>
        <begin position="118"/>
        <end position="137"/>
    </location>
</feature>
<keyword evidence="5 8" id="KW-1133">Transmembrane helix</keyword>
<name>A0A9P8Y1S5_9PEZI</name>
<reference evidence="13" key="1">
    <citation type="journal article" date="2021" name="Nat. Commun.">
        <title>Genetic determinants of endophytism in the Arabidopsis root mycobiome.</title>
        <authorList>
            <person name="Mesny F."/>
            <person name="Miyauchi S."/>
            <person name="Thiergart T."/>
            <person name="Pickel B."/>
            <person name="Atanasova L."/>
            <person name="Karlsson M."/>
            <person name="Huettel B."/>
            <person name="Barry K.W."/>
            <person name="Haridas S."/>
            <person name="Chen C."/>
            <person name="Bauer D."/>
            <person name="Andreopoulos W."/>
            <person name="Pangilinan J."/>
            <person name="LaButti K."/>
            <person name="Riley R."/>
            <person name="Lipzen A."/>
            <person name="Clum A."/>
            <person name="Drula E."/>
            <person name="Henrissat B."/>
            <person name="Kohler A."/>
            <person name="Grigoriev I.V."/>
            <person name="Martin F.M."/>
            <person name="Hacquard S."/>
        </authorList>
    </citation>
    <scope>NUCLEOTIDE SEQUENCE</scope>
    <source>
        <strain evidence="13">MPI-CAGE-CH-0230</strain>
    </source>
</reference>
<feature type="region of interest" description="Disordered" evidence="7">
    <location>
        <begin position="272"/>
        <end position="296"/>
    </location>
</feature>
<evidence type="ECO:0000256" key="7">
    <source>
        <dbReference type="SAM" id="MobiDB-lite"/>
    </source>
</evidence>
<evidence type="ECO:0000256" key="4">
    <source>
        <dbReference type="ARBA" id="ARBA00022692"/>
    </source>
</evidence>
<evidence type="ECO:0000256" key="1">
    <source>
        <dbReference type="ARBA" id="ARBA00004141"/>
    </source>
</evidence>
<dbReference type="EMBL" id="JAGTJQ010000007">
    <property type="protein sequence ID" value="KAH7027615.1"/>
    <property type="molecule type" value="Genomic_DNA"/>
</dbReference>
<keyword evidence="3" id="KW-0813">Transport</keyword>
<dbReference type="GeneID" id="70188582"/>
<dbReference type="RefSeq" id="XP_046010414.1">
    <property type="nucleotide sequence ID" value="XM_046159036.1"/>
</dbReference>
<feature type="domain" description="CSC1/OSCA1-like 7TM region" evidence="9">
    <location>
        <begin position="407"/>
        <end position="677"/>
    </location>
</feature>
<feature type="transmembrane region" description="Helical" evidence="8">
    <location>
        <begin position="607"/>
        <end position="638"/>
    </location>
</feature>
<organism evidence="13 14">
    <name type="scientific">Microdochium trichocladiopsis</name>
    <dbReference type="NCBI Taxonomy" id="1682393"/>
    <lineage>
        <taxon>Eukaryota</taxon>
        <taxon>Fungi</taxon>
        <taxon>Dikarya</taxon>
        <taxon>Ascomycota</taxon>
        <taxon>Pezizomycotina</taxon>
        <taxon>Sordariomycetes</taxon>
        <taxon>Xylariomycetidae</taxon>
        <taxon>Xylariales</taxon>
        <taxon>Microdochiaceae</taxon>
        <taxon>Microdochium</taxon>
    </lineage>
</organism>
<keyword evidence="4 8" id="KW-0812">Transmembrane</keyword>
<evidence type="ECO:0000259" key="12">
    <source>
        <dbReference type="Pfam" id="PF14703"/>
    </source>
</evidence>
<dbReference type="GO" id="GO:0005886">
    <property type="term" value="C:plasma membrane"/>
    <property type="evidence" value="ECO:0007669"/>
    <property type="project" value="TreeGrafter"/>
</dbReference>
<evidence type="ECO:0000256" key="2">
    <source>
        <dbReference type="ARBA" id="ARBA00007779"/>
    </source>
</evidence>
<evidence type="ECO:0000256" key="8">
    <source>
        <dbReference type="SAM" id="Phobius"/>
    </source>
</evidence>
<evidence type="ECO:0000313" key="13">
    <source>
        <dbReference type="EMBL" id="KAH7027615.1"/>
    </source>
</evidence>
<sequence length="879" mass="98502">MRHPVLIAQWHDVLVPQLGSFAKSDDDDPKRPSSFVALAAVFLPAFASALLFLAIFAIIRPYFRRLYSPRTYIDSIPEKDRTPASATARLAWIKTLWNLGDKFVLEHSSLDAYLYLRFLRTIITICIVGTVITWPILMPINAAGGGDAAELDKVGFGNVHGRKRLYAHAVVAWVFYGFVMFLIARERIWLIGVRQAWHLSKANASRLSSRTVLYLDPPTEAPQNEDVKATFGADAEQQWVVVPTSKLDATVGIRNSTLQKLESAQTGWISKAAKENSKRTRSRSHGGRHLNHDEVNSLRPRPRTRHLLGDQVDSITAFRSRATDLVQSVDSLRANYSIEAKKGRSAIFVAFRDQTAAQHAYKKKPKTVLPVPRNLTVQSKLIGVTPKEILWHNLTMTHPERLSAMSFANSFVIALIVVWSIPSSIIGSISNISYLKDNVGWLHWLDRLPPSVIGILTGLVPPLVTSTISSYVPIFMRYIAKKSGEPTTVSAELQVQTWYYLFQVTQVFLVTALSSSAMTFVPELLQHPADVPKLLADNLPSSSNFYVTYFVLQGLAFAAKNILNYSDLFQYLFYERFINKTPRAKYDQYTSLKGISWGKVYPKFTNFAIIALAYSCISPLVIGFAALGLSLFYFSYLYNLTFVIQAKLETKGKCYTRALQQILTGIYVGELCLIGLFGLRKATGPLVMLVILFVGTIIYNIVLNRYLNPLEDHLPEKLLRTDTEENESLLAAAEQGEAVSDEQSRLQRIGRDLRVPSQIRDPIAQFFEPHIYASHKAMAVFLGLADESTNVVEYKQETLRNAYLNPSLTSEPPTVWLPNDSHDSGDTAGLGLSKEEIRENESVGIKTVDDGAWITKNGQVKFAEDDLRNLPTWKDPVAF</sequence>
<dbReference type="Pfam" id="PF14703">
    <property type="entry name" value="PHM7_cyt"/>
    <property type="match status" value="1"/>
</dbReference>
<comment type="caution">
    <text evidence="13">The sequence shown here is derived from an EMBL/GenBank/DDBJ whole genome shotgun (WGS) entry which is preliminary data.</text>
</comment>
<dbReference type="AlphaFoldDB" id="A0A9P8Y1S5"/>
<dbReference type="Pfam" id="PF02714">
    <property type="entry name" value="RSN1_7TM"/>
    <property type="match status" value="1"/>
</dbReference>
<feature type="domain" description="CSC1/OSCA1-like N-terminal transmembrane" evidence="11">
    <location>
        <begin position="39"/>
        <end position="186"/>
    </location>
</feature>
<feature type="transmembrane region" description="Helical" evidence="8">
    <location>
        <begin position="165"/>
        <end position="184"/>
    </location>
</feature>
<evidence type="ECO:0000256" key="6">
    <source>
        <dbReference type="ARBA" id="ARBA00023136"/>
    </source>
</evidence>
<evidence type="ECO:0000256" key="3">
    <source>
        <dbReference type="ARBA" id="ARBA00022448"/>
    </source>
</evidence>
<dbReference type="Pfam" id="PF12621">
    <property type="entry name" value="PHM7_ext"/>
    <property type="match status" value="1"/>
</dbReference>
<feature type="transmembrane region" description="Helical" evidence="8">
    <location>
        <begin position="658"/>
        <end position="679"/>
    </location>
</feature>
<dbReference type="InterPro" id="IPR045122">
    <property type="entry name" value="Csc1-like"/>
</dbReference>
<keyword evidence="6 8" id="KW-0472">Membrane</keyword>
<feature type="transmembrane region" description="Helical" evidence="8">
    <location>
        <begin position="35"/>
        <end position="59"/>
    </location>
</feature>
<dbReference type="InterPro" id="IPR032880">
    <property type="entry name" value="CSC1/OSCA1-like_N"/>
</dbReference>
<dbReference type="Proteomes" id="UP000756346">
    <property type="component" value="Unassembled WGS sequence"/>
</dbReference>
<accession>A0A9P8Y1S5</accession>
<feature type="transmembrane region" description="Helical" evidence="8">
    <location>
        <begin position="452"/>
        <end position="476"/>
    </location>
</feature>
<feature type="transmembrane region" description="Helical" evidence="8">
    <location>
        <begin position="411"/>
        <end position="432"/>
    </location>
</feature>
<evidence type="ECO:0000256" key="5">
    <source>
        <dbReference type="ARBA" id="ARBA00022989"/>
    </source>
</evidence>
<dbReference type="GO" id="GO:0005227">
    <property type="term" value="F:calcium-activated cation channel activity"/>
    <property type="evidence" value="ECO:0007669"/>
    <property type="project" value="InterPro"/>
</dbReference>
<dbReference type="PANTHER" id="PTHR13018">
    <property type="entry name" value="PROBABLE MEMBRANE PROTEIN DUF221-RELATED"/>
    <property type="match status" value="1"/>
</dbReference>
<feature type="domain" description="CSC1/OSCA1-like cytosolic" evidence="12">
    <location>
        <begin position="209"/>
        <end position="393"/>
    </location>
</feature>
<evidence type="ECO:0008006" key="15">
    <source>
        <dbReference type="Google" id="ProtNLM"/>
    </source>
</evidence>
<dbReference type="InterPro" id="IPR022257">
    <property type="entry name" value="PHM7_ext"/>
</dbReference>
<proteinExistence type="inferred from homology"/>
<dbReference type="PANTHER" id="PTHR13018:SF26">
    <property type="entry name" value="DOMAIN PROTEIN, PUTATIVE (AFU_ORTHOLOGUE AFUA_5G10920)-RELATED"/>
    <property type="match status" value="1"/>
</dbReference>
<keyword evidence="14" id="KW-1185">Reference proteome</keyword>
<gene>
    <name evidence="13" type="ORF">B0I36DRAFT_364795</name>
</gene>
<feature type="compositionally biased region" description="Basic residues" evidence="7">
    <location>
        <begin position="279"/>
        <end position="289"/>
    </location>
</feature>
<dbReference type="InterPro" id="IPR027815">
    <property type="entry name" value="CSC1/OSCA1-like_cyt"/>
</dbReference>
<evidence type="ECO:0000259" key="10">
    <source>
        <dbReference type="Pfam" id="PF12621"/>
    </source>
</evidence>
<evidence type="ECO:0000259" key="11">
    <source>
        <dbReference type="Pfam" id="PF13967"/>
    </source>
</evidence>
<feature type="domain" description="10TM putative phosphate transporter extracellular tail" evidence="10">
    <location>
        <begin position="766"/>
        <end position="864"/>
    </location>
</feature>
<evidence type="ECO:0000313" key="14">
    <source>
        <dbReference type="Proteomes" id="UP000756346"/>
    </source>
</evidence>
<evidence type="ECO:0000259" key="9">
    <source>
        <dbReference type="Pfam" id="PF02714"/>
    </source>
</evidence>